<proteinExistence type="predicted"/>
<sequence>MNDTNKQGEEPPQHGLTMADLVNLLRPLLLPANKLTPREALQSIDGSQFRSHFGGRPYFEAGEDWPTTQEGQPLDFILQIVASEDVTLPAGIAVLQLFYSWESFAWDTEADGWLVKTYAAVSAEQAQVIERPASLDEPIFCDIGFTPIQSLPDWGGLNELAAGADAVALAETLNAVDPWDAYDEAVTQLLGEGDYQSILGGYPRWLQGAENPVDAIGHTLPLLFQLDSEHEAGIMWGDSGLVYVFYDPQRPGYFTFELQCV</sequence>
<evidence type="ECO:0000313" key="1">
    <source>
        <dbReference type="EMBL" id="MBW3127266.1"/>
    </source>
</evidence>
<dbReference type="InterPro" id="IPR015315">
    <property type="entry name" value="DUF1963"/>
</dbReference>
<comment type="caution">
    <text evidence="1">The sequence shown here is derived from an EMBL/GenBank/DDBJ whole genome shotgun (WGS) entry which is preliminary data.</text>
</comment>
<dbReference type="PANTHER" id="PTHR36436:SF6">
    <property type="entry name" value="SLL5081 PROTEIN"/>
    <property type="match status" value="1"/>
</dbReference>
<reference evidence="1 2" key="1">
    <citation type="submission" date="2021-07" db="EMBL/GenBank/DDBJ databases">
        <title>Hymenobacter profundi sp. nov., isolated from deep-sea water.</title>
        <authorList>
            <person name="Kim M.K."/>
        </authorList>
    </citation>
    <scope>NUCLEOTIDE SEQUENCE [LARGE SCALE GENOMIC DNA]</scope>
    <source>
        <strain evidence="1 2">M2</strain>
    </source>
</reference>
<dbReference type="Pfam" id="PF09234">
    <property type="entry name" value="DUF1963"/>
    <property type="match status" value="1"/>
</dbReference>
<dbReference type="EMBL" id="JAHWGL010000003">
    <property type="protein sequence ID" value="MBW3127266.1"/>
    <property type="molecule type" value="Genomic_DNA"/>
</dbReference>
<gene>
    <name evidence="1" type="ORF">KYK14_01765</name>
</gene>
<dbReference type="Proteomes" id="UP000826188">
    <property type="component" value="Unassembled WGS sequence"/>
</dbReference>
<accession>A0ABS6WUL1</accession>
<dbReference type="PANTHER" id="PTHR36436">
    <property type="entry name" value="SLL5081 PROTEIN"/>
    <property type="match status" value="1"/>
</dbReference>
<protein>
    <submittedName>
        <fullName evidence="1">DUF1963 domain-containing protein</fullName>
    </submittedName>
</protein>
<evidence type="ECO:0000313" key="2">
    <source>
        <dbReference type="Proteomes" id="UP000826188"/>
    </source>
</evidence>
<dbReference type="RefSeq" id="WP_219156432.1">
    <property type="nucleotide sequence ID" value="NZ_JAHWGL010000003.1"/>
</dbReference>
<name>A0ABS6WUL1_9BACT</name>
<keyword evidence="2" id="KW-1185">Reference proteome</keyword>
<organism evidence="1 2">
    <name type="scientific">Hymenobacter profundi</name>
    <dbReference type="NCBI Taxonomy" id="1982110"/>
    <lineage>
        <taxon>Bacteria</taxon>
        <taxon>Pseudomonadati</taxon>
        <taxon>Bacteroidota</taxon>
        <taxon>Cytophagia</taxon>
        <taxon>Cytophagales</taxon>
        <taxon>Hymenobacteraceae</taxon>
        <taxon>Hymenobacter</taxon>
    </lineage>
</organism>